<dbReference type="PANTHER" id="PTHR45036">
    <property type="entry name" value="METHYLTRANSFERASE LIKE 7B"/>
    <property type="match status" value="1"/>
</dbReference>
<keyword evidence="3" id="KW-1185">Reference proteome</keyword>
<sequence length="246" mass="28358">MEIPASSNERSIFNLRQRWFASCFSVLTPVYQGMLGQEKQKLFEDFRTSFPHRDDDGLENVPLFLEVGPGPGTNFKYYPTSPCNLIVIDPNLKFKPQVMENLKKFPHINLIGFYETGIEGVSRFVKDNSVSIVIGTDVGCSVPDVKAYYDNVLKVLRPGGKFYYIEHIRAEEGSMLRFKQRVFKKWWEFHGCGCQLDRDLDKQIKTAGFSGVDQTTFYLDMSQISWYYKTFVFGIVPRHVRGIATK</sequence>
<reference evidence="2 3" key="1">
    <citation type="submission" date="2015-12" db="EMBL/GenBank/DDBJ databases">
        <title>The genome of Folsomia candida.</title>
        <authorList>
            <person name="Faddeeva A."/>
            <person name="Derks M.F."/>
            <person name="Anvar Y."/>
            <person name="Smit S."/>
            <person name="Van Straalen N."/>
            <person name="Roelofs D."/>
        </authorList>
    </citation>
    <scope>NUCLEOTIDE SEQUENCE [LARGE SCALE GENOMIC DNA]</scope>
    <source>
        <strain evidence="2 3">VU population</strain>
        <tissue evidence="2">Whole body</tissue>
    </source>
</reference>
<evidence type="ECO:0000259" key="1">
    <source>
        <dbReference type="Pfam" id="PF08241"/>
    </source>
</evidence>
<dbReference type="EMBL" id="LNIX01000013">
    <property type="protein sequence ID" value="OXA47403.1"/>
    <property type="molecule type" value="Genomic_DNA"/>
</dbReference>
<dbReference type="InterPro" id="IPR029063">
    <property type="entry name" value="SAM-dependent_MTases_sf"/>
</dbReference>
<organism evidence="2 3">
    <name type="scientific">Folsomia candida</name>
    <name type="common">Springtail</name>
    <dbReference type="NCBI Taxonomy" id="158441"/>
    <lineage>
        <taxon>Eukaryota</taxon>
        <taxon>Metazoa</taxon>
        <taxon>Ecdysozoa</taxon>
        <taxon>Arthropoda</taxon>
        <taxon>Hexapoda</taxon>
        <taxon>Collembola</taxon>
        <taxon>Entomobryomorpha</taxon>
        <taxon>Isotomoidea</taxon>
        <taxon>Isotomidae</taxon>
        <taxon>Proisotominae</taxon>
        <taxon>Folsomia</taxon>
    </lineage>
</organism>
<dbReference type="SUPFAM" id="SSF53335">
    <property type="entry name" value="S-adenosyl-L-methionine-dependent methyltransferases"/>
    <property type="match status" value="1"/>
</dbReference>
<protein>
    <submittedName>
        <fullName evidence="2">Methyltransferase-like protein 7A</fullName>
    </submittedName>
</protein>
<dbReference type="CDD" id="cd02440">
    <property type="entry name" value="AdoMet_MTases"/>
    <property type="match status" value="1"/>
</dbReference>
<gene>
    <name evidence="2" type="ORF">Fcan01_17807</name>
</gene>
<dbReference type="STRING" id="158441.A0A226DQB4"/>
<feature type="domain" description="Methyltransferase type 11" evidence="1">
    <location>
        <begin position="65"/>
        <end position="163"/>
    </location>
</feature>
<dbReference type="GO" id="GO:0032259">
    <property type="term" value="P:methylation"/>
    <property type="evidence" value="ECO:0007669"/>
    <property type="project" value="UniProtKB-KW"/>
</dbReference>
<dbReference type="PANTHER" id="PTHR45036:SF1">
    <property type="entry name" value="METHYLTRANSFERASE LIKE 7A"/>
    <property type="match status" value="1"/>
</dbReference>
<dbReference type="Proteomes" id="UP000198287">
    <property type="component" value="Unassembled WGS sequence"/>
</dbReference>
<dbReference type="Pfam" id="PF08241">
    <property type="entry name" value="Methyltransf_11"/>
    <property type="match status" value="1"/>
</dbReference>
<comment type="caution">
    <text evidence="2">The sequence shown here is derived from an EMBL/GenBank/DDBJ whole genome shotgun (WGS) entry which is preliminary data.</text>
</comment>
<evidence type="ECO:0000313" key="3">
    <source>
        <dbReference type="Proteomes" id="UP000198287"/>
    </source>
</evidence>
<keyword evidence="2" id="KW-0808">Transferase</keyword>
<dbReference type="InterPro" id="IPR052356">
    <property type="entry name" value="Thiol_S-MT"/>
</dbReference>
<dbReference type="InterPro" id="IPR013216">
    <property type="entry name" value="Methyltransf_11"/>
</dbReference>
<evidence type="ECO:0000313" key="2">
    <source>
        <dbReference type="EMBL" id="OXA47403.1"/>
    </source>
</evidence>
<accession>A0A226DQB4</accession>
<dbReference type="OMA" id="NRECHED"/>
<dbReference type="GO" id="GO:0008757">
    <property type="term" value="F:S-adenosylmethionine-dependent methyltransferase activity"/>
    <property type="evidence" value="ECO:0007669"/>
    <property type="project" value="InterPro"/>
</dbReference>
<keyword evidence="2" id="KW-0489">Methyltransferase</keyword>
<proteinExistence type="predicted"/>
<dbReference type="OrthoDB" id="416496at2759"/>
<dbReference type="Gene3D" id="3.40.50.150">
    <property type="entry name" value="Vaccinia Virus protein VP39"/>
    <property type="match status" value="1"/>
</dbReference>
<dbReference type="AlphaFoldDB" id="A0A226DQB4"/>
<name>A0A226DQB4_FOLCA</name>